<dbReference type="NCBIfam" id="NF008693">
    <property type="entry name" value="PRK11713.2-3"/>
    <property type="match status" value="1"/>
</dbReference>
<proteinExistence type="inferred from homology"/>
<evidence type="ECO:0000259" key="13">
    <source>
        <dbReference type="Pfam" id="PF04452"/>
    </source>
</evidence>
<sequence>MRASSSVAGRGRVDVVDGEGTRLRTVIVSADRDTLELRVEAVEVEPAPTVRLVLVQALAKGDRDELAIEAATEVGVDAILPWQAERSVVVWRGERAARSRARWLATVRAAAKQSRRARVPDVRQDVTTAVLADVVKDTVTAGGVVAALHEDATEPLGTLPLPVPGEPGAEVPEVLVVVGPEGGISDAELERLTEAGGRPVRLGPHVLRTSTAGPVALTILCERLGRWR</sequence>
<evidence type="ECO:0000256" key="4">
    <source>
        <dbReference type="ARBA" id="ARBA00013673"/>
    </source>
</evidence>
<evidence type="ECO:0000313" key="14">
    <source>
        <dbReference type="EMBL" id="GMA25528.1"/>
    </source>
</evidence>
<comment type="caution">
    <text evidence="14">The sequence shown here is derived from an EMBL/GenBank/DDBJ whole genome shotgun (WGS) entry which is preliminary data.</text>
</comment>
<keyword evidence="7 12" id="KW-0489">Methyltransferase</keyword>
<dbReference type="InterPro" id="IPR029028">
    <property type="entry name" value="Alpha/beta_knot_MTases"/>
</dbReference>
<feature type="domain" description="Ribosomal RNA small subunit methyltransferase E methyltransferase" evidence="13">
    <location>
        <begin position="48"/>
        <end position="220"/>
    </location>
</feature>
<evidence type="ECO:0000256" key="1">
    <source>
        <dbReference type="ARBA" id="ARBA00004496"/>
    </source>
</evidence>
<dbReference type="Pfam" id="PF04452">
    <property type="entry name" value="Methyltrans_RNA"/>
    <property type="match status" value="1"/>
</dbReference>
<dbReference type="SUPFAM" id="SSF75217">
    <property type="entry name" value="alpha/beta knot"/>
    <property type="match status" value="1"/>
</dbReference>
<dbReference type="InterPro" id="IPR006700">
    <property type="entry name" value="RsmE"/>
</dbReference>
<name>A0ABQ6I450_9MICO</name>
<evidence type="ECO:0000256" key="9">
    <source>
        <dbReference type="ARBA" id="ARBA00022691"/>
    </source>
</evidence>
<comment type="function">
    <text evidence="10 12">Specifically methylates the N3 position of the uracil ring of uridine 1498 (m3U1498) in 16S rRNA. Acts on the fully assembled 30S ribosomal subunit.</text>
</comment>
<dbReference type="InterPro" id="IPR046886">
    <property type="entry name" value="RsmE_MTase_dom"/>
</dbReference>
<keyword evidence="15" id="KW-1185">Reference proteome</keyword>
<evidence type="ECO:0000256" key="2">
    <source>
        <dbReference type="ARBA" id="ARBA00005528"/>
    </source>
</evidence>
<protein>
    <recommendedName>
        <fullName evidence="4 12">Ribosomal RNA small subunit methyltransferase E</fullName>
        <ecNumber evidence="3 12">2.1.1.193</ecNumber>
    </recommendedName>
</protein>
<dbReference type="NCBIfam" id="TIGR00046">
    <property type="entry name" value="RsmE family RNA methyltransferase"/>
    <property type="match status" value="1"/>
</dbReference>
<dbReference type="InterPro" id="IPR029026">
    <property type="entry name" value="tRNA_m1G_MTases_N"/>
</dbReference>
<keyword evidence="6 12" id="KW-0698">rRNA processing</keyword>
<evidence type="ECO:0000256" key="11">
    <source>
        <dbReference type="ARBA" id="ARBA00047944"/>
    </source>
</evidence>
<evidence type="ECO:0000256" key="5">
    <source>
        <dbReference type="ARBA" id="ARBA00022490"/>
    </source>
</evidence>
<dbReference type="PIRSF" id="PIRSF015601">
    <property type="entry name" value="MTase_slr0722"/>
    <property type="match status" value="1"/>
</dbReference>
<comment type="similarity">
    <text evidence="2 12">Belongs to the RNA methyltransferase RsmE family.</text>
</comment>
<keyword evidence="5 12" id="KW-0963">Cytoplasm</keyword>
<dbReference type="CDD" id="cd18084">
    <property type="entry name" value="RsmE-like"/>
    <property type="match status" value="1"/>
</dbReference>
<dbReference type="PANTHER" id="PTHR30027">
    <property type="entry name" value="RIBOSOMAL RNA SMALL SUBUNIT METHYLTRANSFERASE E"/>
    <property type="match status" value="1"/>
</dbReference>
<evidence type="ECO:0000256" key="7">
    <source>
        <dbReference type="ARBA" id="ARBA00022603"/>
    </source>
</evidence>
<comment type="subcellular location">
    <subcellularLocation>
        <location evidence="1 12">Cytoplasm</location>
    </subcellularLocation>
</comment>
<evidence type="ECO:0000256" key="12">
    <source>
        <dbReference type="PIRNR" id="PIRNR015601"/>
    </source>
</evidence>
<gene>
    <name evidence="14" type="ORF">GCM10025864_32870</name>
</gene>
<dbReference type="EMBL" id="BSUK01000001">
    <property type="protein sequence ID" value="GMA25528.1"/>
    <property type="molecule type" value="Genomic_DNA"/>
</dbReference>
<evidence type="ECO:0000256" key="3">
    <source>
        <dbReference type="ARBA" id="ARBA00012328"/>
    </source>
</evidence>
<comment type="catalytic activity">
    <reaction evidence="11 12">
        <text>uridine(1498) in 16S rRNA + S-adenosyl-L-methionine = N(3)-methyluridine(1498) in 16S rRNA + S-adenosyl-L-homocysteine + H(+)</text>
        <dbReference type="Rhea" id="RHEA:42920"/>
        <dbReference type="Rhea" id="RHEA-COMP:10283"/>
        <dbReference type="Rhea" id="RHEA-COMP:10284"/>
        <dbReference type="ChEBI" id="CHEBI:15378"/>
        <dbReference type="ChEBI" id="CHEBI:57856"/>
        <dbReference type="ChEBI" id="CHEBI:59789"/>
        <dbReference type="ChEBI" id="CHEBI:65315"/>
        <dbReference type="ChEBI" id="CHEBI:74502"/>
        <dbReference type="EC" id="2.1.1.193"/>
    </reaction>
</comment>
<dbReference type="EC" id="2.1.1.193" evidence="3 12"/>
<evidence type="ECO:0000256" key="8">
    <source>
        <dbReference type="ARBA" id="ARBA00022679"/>
    </source>
</evidence>
<evidence type="ECO:0000313" key="15">
    <source>
        <dbReference type="Proteomes" id="UP001157091"/>
    </source>
</evidence>
<dbReference type="Proteomes" id="UP001157091">
    <property type="component" value="Unassembled WGS sequence"/>
</dbReference>
<evidence type="ECO:0000256" key="6">
    <source>
        <dbReference type="ARBA" id="ARBA00022552"/>
    </source>
</evidence>
<evidence type="ECO:0000256" key="10">
    <source>
        <dbReference type="ARBA" id="ARBA00025699"/>
    </source>
</evidence>
<dbReference type="Gene3D" id="3.40.1280.10">
    <property type="match status" value="1"/>
</dbReference>
<reference evidence="15" key="1">
    <citation type="journal article" date="2019" name="Int. J. Syst. Evol. Microbiol.">
        <title>The Global Catalogue of Microorganisms (GCM) 10K type strain sequencing project: providing services to taxonomists for standard genome sequencing and annotation.</title>
        <authorList>
            <consortium name="The Broad Institute Genomics Platform"/>
            <consortium name="The Broad Institute Genome Sequencing Center for Infectious Disease"/>
            <person name="Wu L."/>
            <person name="Ma J."/>
        </authorList>
    </citation>
    <scope>NUCLEOTIDE SEQUENCE [LARGE SCALE GENOMIC DNA]</scope>
    <source>
        <strain evidence="15">NBRC 106348</strain>
    </source>
</reference>
<keyword evidence="8 12" id="KW-0808">Transferase</keyword>
<dbReference type="PANTHER" id="PTHR30027:SF3">
    <property type="entry name" value="16S RRNA (URACIL(1498)-N(3))-METHYLTRANSFERASE"/>
    <property type="match status" value="1"/>
</dbReference>
<keyword evidence="9 12" id="KW-0949">S-adenosyl-L-methionine</keyword>
<organism evidence="14 15">
    <name type="scientific">Luteimicrobium album</name>
    <dbReference type="NCBI Taxonomy" id="1054550"/>
    <lineage>
        <taxon>Bacteria</taxon>
        <taxon>Bacillati</taxon>
        <taxon>Actinomycetota</taxon>
        <taxon>Actinomycetes</taxon>
        <taxon>Micrococcales</taxon>
        <taxon>Luteimicrobium</taxon>
    </lineage>
</organism>
<accession>A0ABQ6I450</accession>